<reference evidence="1 2" key="1">
    <citation type="submission" date="2018-03" db="EMBL/GenBank/DDBJ databases">
        <title>Draft Genome Sequences of the Obligatory Marine Myxobacteria Enhygromyxa salina SWB005.</title>
        <authorList>
            <person name="Poehlein A."/>
            <person name="Moghaddam J.A."/>
            <person name="Harms H."/>
            <person name="Alanjari M."/>
            <person name="Koenig G.M."/>
            <person name="Daniel R."/>
            <person name="Schaeberle T.F."/>
        </authorList>
    </citation>
    <scope>NUCLEOTIDE SEQUENCE [LARGE SCALE GENOMIC DNA]</scope>
    <source>
        <strain evidence="1 2">SWB005</strain>
    </source>
</reference>
<dbReference type="Proteomes" id="UP000237968">
    <property type="component" value="Unassembled WGS sequence"/>
</dbReference>
<name>A0A2S9XSN0_9BACT</name>
<dbReference type="EMBL" id="PVNK01000166">
    <property type="protein sequence ID" value="PRP95872.1"/>
    <property type="molecule type" value="Genomic_DNA"/>
</dbReference>
<gene>
    <name evidence="1" type="ORF">ENSA5_37420</name>
</gene>
<sequence>MHKPWPWTQFGESLDRPLAQIRAEFGIELLPAS</sequence>
<organism evidence="1 2">
    <name type="scientific">Enhygromyxa salina</name>
    <dbReference type="NCBI Taxonomy" id="215803"/>
    <lineage>
        <taxon>Bacteria</taxon>
        <taxon>Pseudomonadati</taxon>
        <taxon>Myxococcota</taxon>
        <taxon>Polyangia</taxon>
        <taxon>Nannocystales</taxon>
        <taxon>Nannocystaceae</taxon>
        <taxon>Enhygromyxa</taxon>
    </lineage>
</organism>
<keyword evidence="2" id="KW-1185">Reference proteome</keyword>
<evidence type="ECO:0000313" key="1">
    <source>
        <dbReference type="EMBL" id="PRP95872.1"/>
    </source>
</evidence>
<protein>
    <submittedName>
        <fullName evidence="1">Uncharacterized protein</fullName>
    </submittedName>
</protein>
<evidence type="ECO:0000313" key="2">
    <source>
        <dbReference type="Proteomes" id="UP000237968"/>
    </source>
</evidence>
<accession>A0A2S9XSN0</accession>
<dbReference type="AlphaFoldDB" id="A0A2S9XSN0"/>
<comment type="caution">
    <text evidence="1">The sequence shown here is derived from an EMBL/GenBank/DDBJ whole genome shotgun (WGS) entry which is preliminary data.</text>
</comment>
<proteinExistence type="predicted"/>